<feature type="compositionally biased region" description="Low complexity" evidence="1">
    <location>
        <begin position="394"/>
        <end position="422"/>
    </location>
</feature>
<evidence type="ECO:0000313" key="3">
    <source>
        <dbReference type="Proteomes" id="UP000030744"/>
    </source>
</evidence>
<feature type="region of interest" description="Disordered" evidence="1">
    <location>
        <begin position="222"/>
        <end position="242"/>
    </location>
</feature>
<name>U6K949_9EIME</name>
<sequence>MWLIQPTEHVERKVRSGSKRKADEAWNENGGSSQPEFAPPAKGGPLEPPPPLDEDTDSLIDSVLAAGEASVLGASGRMASAVPSRAAVTYSYRMPVSSERTNGLFDKPDFNYRTPPSPMDPDLESFIDSMLAEGEGERLDPLDLDDEAAPSPLDPDIDLLIESLLAKEEKTLLGDSAVPLEDPLSPLDAGVDALIESVLSGKESELLEDAWSLLEEDMGWEDERSPAPVSMKLPVGAGNLGEDSDAALTMEIHSETASGSPHSEAGLSLGVDQLGSPKYVSFQGGEGLAVEDWLDAGRGEGAPQSVDLSSSTVTHPESPSRRGKPMKELRTKLRSLLRDRARARMDQESRSTSGAAHDPTSPSTTKGASSRRSPDVAPAETPASPEEGQTTRQSVVGSVASSSGAFSAPSPSSGPSAAAVSSEQSGTSVQMAFAPPPYTARNFLGWLDQVYPEVSDEVLVTHPFYRYPKDQMKLSMKEFDPKLASAMRSLSFAPHSVLGECRYLLKKKWLNLKDFEALMAHTERLCAYASGSMQVEIRRNRPMIAVETLGSIFLVLDTLYCLTEVLGSNAKKEVWWPWIVDRIKNVRFTPYIGSRVRRRSRELDIALSLSYALDYYRQGQRPPLRLVVGLKEAILCAPGTTKFKSSTWNFWRQDAMEWRAEQSLTAPSGEHSEHSELPSTSGSQ</sequence>
<reference evidence="2" key="1">
    <citation type="submission" date="2013-10" db="EMBL/GenBank/DDBJ databases">
        <title>Genomic analysis of the causative agents of coccidiosis in chickens.</title>
        <authorList>
            <person name="Reid A.J."/>
            <person name="Blake D."/>
            <person name="Billington K."/>
            <person name="Browne H."/>
            <person name="Dunn M."/>
            <person name="Hung S."/>
            <person name="Kawahara F."/>
            <person name="Miranda-Saavedra D."/>
            <person name="Mourier T."/>
            <person name="Nagra H."/>
            <person name="Otto T.D."/>
            <person name="Rawlings N."/>
            <person name="Sanchez A."/>
            <person name="Sanders M."/>
            <person name="Subramaniam C."/>
            <person name="Tay Y."/>
            <person name="Dear P."/>
            <person name="Doerig C."/>
            <person name="Gruber A."/>
            <person name="Parkinson J."/>
            <person name="Shirley M."/>
            <person name="Wan K.L."/>
            <person name="Berriman M."/>
            <person name="Tomley F."/>
            <person name="Pain A."/>
        </authorList>
    </citation>
    <scope>NUCLEOTIDE SEQUENCE [LARGE SCALE GENOMIC DNA]</scope>
    <source>
        <strain evidence="2">Houghton</strain>
    </source>
</reference>
<keyword evidence="3" id="KW-1185">Reference proteome</keyword>
<gene>
    <name evidence="2" type="ORF">EMH_0020960</name>
</gene>
<accession>U6K949</accession>
<feature type="compositionally biased region" description="Basic and acidic residues" evidence="1">
    <location>
        <begin position="8"/>
        <end position="24"/>
    </location>
</feature>
<dbReference type="VEuPathDB" id="ToxoDB:EMH_0020960"/>
<reference evidence="2" key="2">
    <citation type="submission" date="2013-10" db="EMBL/GenBank/DDBJ databases">
        <authorList>
            <person name="Aslett M."/>
        </authorList>
    </citation>
    <scope>NUCLEOTIDE SEQUENCE [LARGE SCALE GENOMIC DNA]</scope>
    <source>
        <strain evidence="2">Houghton</strain>
    </source>
</reference>
<evidence type="ECO:0000256" key="1">
    <source>
        <dbReference type="SAM" id="MobiDB-lite"/>
    </source>
</evidence>
<dbReference type="GeneID" id="25376990"/>
<dbReference type="Proteomes" id="UP000030744">
    <property type="component" value="Unassembled WGS sequence"/>
</dbReference>
<organism evidence="2 3">
    <name type="scientific">Eimeria mitis</name>
    <dbReference type="NCBI Taxonomy" id="44415"/>
    <lineage>
        <taxon>Eukaryota</taxon>
        <taxon>Sar</taxon>
        <taxon>Alveolata</taxon>
        <taxon>Apicomplexa</taxon>
        <taxon>Conoidasida</taxon>
        <taxon>Coccidia</taxon>
        <taxon>Eucoccidiorida</taxon>
        <taxon>Eimeriorina</taxon>
        <taxon>Eimeriidae</taxon>
        <taxon>Eimeria</taxon>
    </lineage>
</organism>
<dbReference type="RefSeq" id="XP_013357118.1">
    <property type="nucleotide sequence ID" value="XM_013501664.1"/>
</dbReference>
<proteinExistence type="predicted"/>
<feature type="compositionally biased region" description="Polar residues" evidence="1">
    <location>
        <begin position="306"/>
        <end position="317"/>
    </location>
</feature>
<feature type="region of interest" description="Disordered" evidence="1">
    <location>
        <begin position="298"/>
        <end position="422"/>
    </location>
</feature>
<feature type="compositionally biased region" description="Polar residues" evidence="1">
    <location>
        <begin position="350"/>
        <end position="371"/>
    </location>
</feature>
<dbReference type="EMBL" id="HG686770">
    <property type="protein sequence ID" value="CDJ34555.1"/>
    <property type="molecule type" value="Genomic_DNA"/>
</dbReference>
<feature type="region of interest" description="Disordered" evidence="1">
    <location>
        <begin position="103"/>
        <end position="155"/>
    </location>
</feature>
<feature type="compositionally biased region" description="Basic and acidic residues" evidence="1">
    <location>
        <begin position="325"/>
        <end position="349"/>
    </location>
</feature>
<protein>
    <submittedName>
        <fullName evidence="2">Uncharacterized protein</fullName>
    </submittedName>
</protein>
<dbReference type="AlphaFoldDB" id="U6K949"/>
<feature type="region of interest" description="Disordered" evidence="1">
    <location>
        <begin position="662"/>
        <end position="684"/>
    </location>
</feature>
<dbReference type="OrthoDB" id="348121at2759"/>
<feature type="region of interest" description="Disordered" evidence="1">
    <location>
        <begin position="1"/>
        <end position="59"/>
    </location>
</feature>
<evidence type="ECO:0000313" key="2">
    <source>
        <dbReference type="EMBL" id="CDJ34555.1"/>
    </source>
</evidence>